<dbReference type="AlphaFoldDB" id="A0AAD2FRK0"/>
<organism evidence="3 4">
    <name type="scientific">Cylindrotheca closterium</name>
    <dbReference type="NCBI Taxonomy" id="2856"/>
    <lineage>
        <taxon>Eukaryota</taxon>
        <taxon>Sar</taxon>
        <taxon>Stramenopiles</taxon>
        <taxon>Ochrophyta</taxon>
        <taxon>Bacillariophyta</taxon>
        <taxon>Bacillariophyceae</taxon>
        <taxon>Bacillariophycidae</taxon>
        <taxon>Bacillariales</taxon>
        <taxon>Bacillariaceae</taxon>
        <taxon>Cylindrotheca</taxon>
    </lineage>
</organism>
<comment type="caution">
    <text evidence="3">The sequence shown here is derived from an EMBL/GenBank/DDBJ whole genome shotgun (WGS) entry which is preliminary data.</text>
</comment>
<dbReference type="PANTHER" id="PTHR24014">
    <property type="entry name" value="2-OXOGLUTARATE AND IRON-DEPENDENT OXYGENASE DOMAIN-CONTAINING PROTEIN 2"/>
    <property type="match status" value="1"/>
</dbReference>
<reference evidence="3" key="1">
    <citation type="submission" date="2023-08" db="EMBL/GenBank/DDBJ databases">
        <authorList>
            <person name="Audoor S."/>
            <person name="Bilcke G."/>
        </authorList>
    </citation>
    <scope>NUCLEOTIDE SEQUENCE</scope>
</reference>
<evidence type="ECO:0000313" key="4">
    <source>
        <dbReference type="Proteomes" id="UP001295423"/>
    </source>
</evidence>
<proteinExistence type="predicted"/>
<accession>A0AAD2FRK0</accession>
<sequence>MFLLPYALVILLYGGAAVVRTILKRRPSVVNPRIASYDSNDKDTIDTSSSSSLAQVRLLQAPEVTSTRGGELEHLEFWNTHSRLIQLAWHEWEREMIRRQNSEQIQGNETYLPSLDEDTMMEPTLKERIQQIWKKPSLEAELELQAAIWEEPIRNVHTCSSFFSPQGIQNLRHHLSLMGQANIPTRRPNGMNRNGFVLDDETEGGVSYVSVNDFRGWLVDDYLRPLGRMFFPEYIGSDEDDESSYAFTVHYQYNDGRGDNVESTNTSATKRPDVKLKEHSDASVVTVNINLNLPGEDEYGGSQLLFLDDNDDDGPGTNSTEQRRKQLEFQPGMAVIHRGLHRHQALPIEKGERHQLIIWLFGNDGYVRVAPYKPKEQLSVKKRWSKSKNTGGSNHMRSLGGGNDLNPFEL</sequence>
<feature type="region of interest" description="Disordered" evidence="2">
    <location>
        <begin position="380"/>
        <end position="410"/>
    </location>
</feature>
<name>A0AAD2FRK0_9STRA</name>
<keyword evidence="1" id="KW-0847">Vitamin C</keyword>
<dbReference type="EMBL" id="CAKOGP040001770">
    <property type="protein sequence ID" value="CAJ1950850.1"/>
    <property type="molecule type" value="Genomic_DNA"/>
</dbReference>
<dbReference type="Proteomes" id="UP001295423">
    <property type="component" value="Unassembled WGS sequence"/>
</dbReference>
<evidence type="ECO:0008006" key="5">
    <source>
        <dbReference type="Google" id="ProtNLM"/>
    </source>
</evidence>
<feature type="region of interest" description="Disordered" evidence="2">
    <location>
        <begin position="256"/>
        <end position="275"/>
    </location>
</feature>
<dbReference type="PANTHER" id="PTHR24014:SF4">
    <property type="entry name" value="2-OXOGLUTARATE AND IRON-DEPENDENT OXYGENASE DOMAIN-CONTAINING PROTEIN 2"/>
    <property type="match status" value="1"/>
</dbReference>
<feature type="compositionally biased region" description="Polar residues" evidence="2">
    <location>
        <begin position="387"/>
        <end position="396"/>
    </location>
</feature>
<evidence type="ECO:0000256" key="2">
    <source>
        <dbReference type="SAM" id="MobiDB-lite"/>
    </source>
</evidence>
<evidence type="ECO:0000256" key="1">
    <source>
        <dbReference type="ARBA" id="ARBA00022896"/>
    </source>
</evidence>
<keyword evidence="4" id="KW-1185">Reference proteome</keyword>
<gene>
    <name evidence="3" type="ORF">CYCCA115_LOCUS12789</name>
</gene>
<dbReference type="Gene3D" id="2.60.120.620">
    <property type="entry name" value="q2cbj1_9rhob like domain"/>
    <property type="match status" value="1"/>
</dbReference>
<protein>
    <recommendedName>
        <fullName evidence="5">Fe2OG dioxygenase domain-containing protein</fullName>
    </recommendedName>
</protein>
<evidence type="ECO:0000313" key="3">
    <source>
        <dbReference type="EMBL" id="CAJ1950850.1"/>
    </source>
</evidence>
<dbReference type="GO" id="GO:0031418">
    <property type="term" value="F:L-ascorbic acid binding"/>
    <property type="evidence" value="ECO:0007669"/>
    <property type="project" value="UniProtKB-KW"/>
</dbReference>